<proteinExistence type="inferred from homology"/>
<dbReference type="GO" id="GO:0046061">
    <property type="term" value="P:dATP catabolic process"/>
    <property type="evidence" value="ECO:0007669"/>
    <property type="project" value="TreeGrafter"/>
</dbReference>
<gene>
    <name evidence="6" type="primary">mazG</name>
    <name evidence="6" type="ORF">PH603_10280</name>
</gene>
<dbReference type="GO" id="GO:0047693">
    <property type="term" value="F:ATP diphosphatase activity"/>
    <property type="evidence" value="ECO:0007669"/>
    <property type="project" value="UniProtKB-EC"/>
</dbReference>
<dbReference type="KEGG" id="gso:PH603_10280"/>
<evidence type="ECO:0000256" key="2">
    <source>
        <dbReference type="ARBA" id="ARBA00061115"/>
    </source>
</evidence>
<evidence type="ECO:0000256" key="3">
    <source>
        <dbReference type="ARBA" id="ARBA00066372"/>
    </source>
</evidence>
<evidence type="ECO:0000259" key="5">
    <source>
        <dbReference type="Pfam" id="PF03819"/>
    </source>
</evidence>
<dbReference type="Gene3D" id="1.10.287.1080">
    <property type="entry name" value="MazG-like"/>
    <property type="match status" value="2"/>
</dbReference>
<dbReference type="GO" id="GO:0046052">
    <property type="term" value="P:UTP catabolic process"/>
    <property type="evidence" value="ECO:0007669"/>
    <property type="project" value="TreeGrafter"/>
</dbReference>
<dbReference type="AlphaFoldDB" id="A0AAE9XKM2"/>
<organism evidence="6 7">
    <name type="scientific">Gimibacter soli</name>
    <dbReference type="NCBI Taxonomy" id="3024400"/>
    <lineage>
        <taxon>Bacteria</taxon>
        <taxon>Pseudomonadati</taxon>
        <taxon>Pseudomonadota</taxon>
        <taxon>Alphaproteobacteria</taxon>
        <taxon>Kordiimonadales</taxon>
        <taxon>Temperatibacteraceae</taxon>
        <taxon>Gimibacter</taxon>
    </lineage>
</organism>
<sequence length="274" mass="29971">MTHPDPMTRLLDIMARLRDPNGGCPWDLEQDFASIAPYTIEEAYEVEEAIRANDMVSLKEELGDLLLQTVFHSQMAAEAGHFTFAEVAAAIGDKMVSRHPHVFGDADIATADAQTAAWEVQKAKERAAKAAAKGEVPSVLDGVALGLPGLVRAIKLQNRAARVGFDWPSTRDVLAKLQEEADEIVAAMESGDDAHIKEEIGDYLFVVANLARHLKVDAEEALRAANAKFTRRFHKIEAWLAEDGRTPDQSDLAEMDALWDRAKAEDKAAAKAAE</sequence>
<dbReference type="InterPro" id="IPR048011">
    <property type="entry name" value="NTP-PPase_MazG-like_C"/>
</dbReference>
<dbReference type="PANTHER" id="PTHR30522">
    <property type="entry name" value="NUCLEOSIDE TRIPHOSPHATE PYROPHOSPHOHYDROLASE"/>
    <property type="match status" value="1"/>
</dbReference>
<dbReference type="PANTHER" id="PTHR30522:SF0">
    <property type="entry name" value="NUCLEOSIDE TRIPHOSPHATE PYROPHOSPHOHYDROLASE"/>
    <property type="match status" value="1"/>
</dbReference>
<evidence type="ECO:0000256" key="1">
    <source>
        <dbReference type="ARBA" id="ARBA00052141"/>
    </source>
</evidence>
<comment type="catalytic activity">
    <reaction evidence="1">
        <text>ATP + H2O = AMP + diphosphate + H(+)</text>
        <dbReference type="Rhea" id="RHEA:14245"/>
        <dbReference type="ChEBI" id="CHEBI:15377"/>
        <dbReference type="ChEBI" id="CHEBI:15378"/>
        <dbReference type="ChEBI" id="CHEBI:30616"/>
        <dbReference type="ChEBI" id="CHEBI:33019"/>
        <dbReference type="ChEBI" id="CHEBI:456215"/>
        <dbReference type="EC" id="3.6.1.8"/>
    </reaction>
</comment>
<dbReference type="NCBIfam" id="TIGR00444">
    <property type="entry name" value="mazG"/>
    <property type="match status" value="1"/>
</dbReference>
<dbReference type="InterPro" id="IPR011551">
    <property type="entry name" value="NTP_PyrPHydrolase_MazG"/>
</dbReference>
<dbReference type="CDD" id="cd11528">
    <property type="entry name" value="NTP-PPase_MazG_Nterm"/>
    <property type="match status" value="1"/>
</dbReference>
<dbReference type="NCBIfam" id="NF007113">
    <property type="entry name" value="PRK09562.1"/>
    <property type="match status" value="1"/>
</dbReference>
<dbReference type="GO" id="GO:0006203">
    <property type="term" value="P:dGTP catabolic process"/>
    <property type="evidence" value="ECO:0007669"/>
    <property type="project" value="TreeGrafter"/>
</dbReference>
<dbReference type="InterPro" id="IPR048015">
    <property type="entry name" value="NTP-PPase_MazG-like_N"/>
</dbReference>
<dbReference type="GO" id="GO:0006950">
    <property type="term" value="P:response to stress"/>
    <property type="evidence" value="ECO:0007669"/>
    <property type="project" value="UniProtKB-ARBA"/>
</dbReference>
<protein>
    <recommendedName>
        <fullName evidence="4">Nucleoside triphosphate pyrophosphohydrolase</fullName>
        <ecNumber evidence="3">3.6.1.8</ecNumber>
    </recommendedName>
</protein>
<dbReference type="GO" id="GO:0046047">
    <property type="term" value="P:TTP catabolic process"/>
    <property type="evidence" value="ECO:0007669"/>
    <property type="project" value="TreeGrafter"/>
</dbReference>
<dbReference type="Proteomes" id="UP001217500">
    <property type="component" value="Chromosome"/>
</dbReference>
<dbReference type="GO" id="GO:0046076">
    <property type="term" value="P:dTTP catabolic process"/>
    <property type="evidence" value="ECO:0007669"/>
    <property type="project" value="TreeGrafter"/>
</dbReference>
<evidence type="ECO:0000313" key="6">
    <source>
        <dbReference type="EMBL" id="WCL52924.1"/>
    </source>
</evidence>
<keyword evidence="6" id="KW-0378">Hydrolase</keyword>
<dbReference type="GO" id="GO:0046081">
    <property type="term" value="P:dUTP catabolic process"/>
    <property type="evidence" value="ECO:0007669"/>
    <property type="project" value="TreeGrafter"/>
</dbReference>
<dbReference type="EMBL" id="CP116805">
    <property type="protein sequence ID" value="WCL52924.1"/>
    <property type="molecule type" value="Genomic_DNA"/>
</dbReference>
<dbReference type="InterPro" id="IPR004518">
    <property type="entry name" value="MazG-like_dom"/>
</dbReference>
<dbReference type="FunFam" id="1.10.287.1080:FF:000003">
    <property type="entry name" value="Nucleoside triphosphate pyrophosphohydrolase"/>
    <property type="match status" value="1"/>
</dbReference>
<dbReference type="Pfam" id="PF03819">
    <property type="entry name" value="MazG"/>
    <property type="match status" value="2"/>
</dbReference>
<dbReference type="RefSeq" id="WP_289502430.1">
    <property type="nucleotide sequence ID" value="NZ_CP116805.1"/>
</dbReference>
<evidence type="ECO:0000313" key="7">
    <source>
        <dbReference type="Proteomes" id="UP001217500"/>
    </source>
</evidence>
<feature type="domain" description="NTP pyrophosphohydrolase MazG-like" evidence="5">
    <location>
        <begin position="173"/>
        <end position="232"/>
    </location>
</feature>
<dbReference type="EC" id="3.6.1.8" evidence="3"/>
<keyword evidence="7" id="KW-1185">Reference proteome</keyword>
<dbReference type="FunFam" id="1.10.287.1080:FF:000001">
    <property type="entry name" value="Nucleoside triphosphate pyrophosphohydrolase"/>
    <property type="match status" value="1"/>
</dbReference>
<feature type="domain" description="NTP pyrophosphohydrolase MazG-like" evidence="5">
    <location>
        <begin position="30"/>
        <end position="103"/>
    </location>
</feature>
<dbReference type="SUPFAM" id="SSF101386">
    <property type="entry name" value="all-alpha NTP pyrophosphatases"/>
    <property type="match status" value="2"/>
</dbReference>
<reference evidence="6" key="1">
    <citation type="submission" date="2023-01" db="EMBL/GenBank/DDBJ databases">
        <title>The genome sequence of Kordiimonadaceae bacterium 6D33.</title>
        <authorList>
            <person name="Liu Y."/>
        </authorList>
    </citation>
    <scope>NUCLEOTIDE SEQUENCE</scope>
    <source>
        <strain evidence="6">6D33</strain>
    </source>
</reference>
<name>A0AAE9XKM2_9PROT</name>
<evidence type="ECO:0000256" key="4">
    <source>
        <dbReference type="ARBA" id="ARBA00074799"/>
    </source>
</evidence>
<accession>A0AAE9XKM2</accession>
<dbReference type="CDD" id="cd11529">
    <property type="entry name" value="NTP-PPase_MazG_Cterm"/>
    <property type="match status" value="1"/>
</dbReference>
<comment type="similarity">
    <text evidence="2">Belongs to the nucleoside triphosphate pyrophosphohydrolase family.</text>
</comment>